<dbReference type="Proteomes" id="UP000186607">
    <property type="component" value="Unassembled WGS sequence"/>
</dbReference>
<protein>
    <submittedName>
        <fullName evidence="2">UDP-glucose 4-epimerase</fullName>
    </submittedName>
</protein>
<dbReference type="Gene3D" id="3.40.50.720">
    <property type="entry name" value="NAD(P)-binding Rossmann-like Domain"/>
    <property type="match status" value="1"/>
</dbReference>
<dbReference type="InterPro" id="IPR026390">
    <property type="entry name" value="LegB-like"/>
</dbReference>
<dbReference type="GO" id="GO:0016831">
    <property type="term" value="F:carboxy-lyase activity"/>
    <property type="evidence" value="ECO:0007669"/>
    <property type="project" value="InterPro"/>
</dbReference>
<dbReference type="Pfam" id="PF16363">
    <property type="entry name" value="GDP_Man_Dehyd"/>
    <property type="match status" value="1"/>
</dbReference>
<comment type="caution">
    <text evidence="2">The sequence shown here is derived from an EMBL/GenBank/DDBJ whole genome shotgun (WGS) entry which is preliminary data.</text>
</comment>
<gene>
    <name evidence="2" type="ORF">BOO71_0007525</name>
</gene>
<dbReference type="STRING" id="249408.BOO71_0007525"/>
<dbReference type="eggNOG" id="COG0451">
    <property type="taxonomic scope" value="Bacteria"/>
</dbReference>
<dbReference type="CDD" id="cd05257">
    <property type="entry name" value="Arna_like_SDR_e"/>
    <property type="match status" value="1"/>
</dbReference>
<dbReference type="EMBL" id="MSTI01000080">
    <property type="protein sequence ID" value="OLV17885.1"/>
    <property type="molecule type" value="Genomic_DNA"/>
</dbReference>
<proteinExistence type="predicted"/>
<organism evidence="2 3">
    <name type="scientific">Deinococcus marmoris</name>
    <dbReference type="NCBI Taxonomy" id="249408"/>
    <lineage>
        <taxon>Bacteria</taxon>
        <taxon>Thermotogati</taxon>
        <taxon>Deinococcota</taxon>
        <taxon>Deinococci</taxon>
        <taxon>Deinococcales</taxon>
        <taxon>Deinococcaceae</taxon>
        <taxon>Deinococcus</taxon>
    </lineage>
</organism>
<dbReference type="PANTHER" id="PTHR43000">
    <property type="entry name" value="DTDP-D-GLUCOSE 4,6-DEHYDRATASE-RELATED"/>
    <property type="match status" value="1"/>
</dbReference>
<dbReference type="InterPro" id="IPR036291">
    <property type="entry name" value="NAD(P)-bd_dom_sf"/>
</dbReference>
<dbReference type="InterPro" id="IPR016040">
    <property type="entry name" value="NAD(P)-bd_dom"/>
</dbReference>
<sequence length="345" mass="37649">MTQTTLPAPNTSTSSQRPLVAVTGADGFIGSHLTEELVRAGYRVKAMAIYNSQGSYGWLDTVPAETMQHVEVQLGDVRDAGSVRALMRDAQTVYHLAALIAIPYSYVAPRSYVETNITGTLNVLEAARDLGTGRVVHTSTSEVYGTARTAPIHESHPLQGQSPYSATKIGADKLAESYYLSFELPVVTMRPFNTYGPRQSARAVIPTIISQVAAGRREIKLGDLRPTRDFNYVLDTARAFRAVGEAGPEVLGRVLNAGSGREITVGDTVKLIGQVMGAELDVTQEDVRLRPEGSEVMRLLADHSELSKLTGWQPEVPLEEGLKRTAEWFTDPANLARYRVDQYTV</sequence>
<evidence type="ECO:0000313" key="2">
    <source>
        <dbReference type="EMBL" id="OLV17885.1"/>
    </source>
</evidence>
<accession>A0A1U7NY89</accession>
<dbReference type="OrthoDB" id="9771073at2"/>
<dbReference type="RefSeq" id="WP_075832959.1">
    <property type="nucleotide sequence ID" value="NZ_MSTI01000080.1"/>
</dbReference>
<dbReference type="InterPro" id="IPR045869">
    <property type="entry name" value="Arna-like_SDR_e"/>
</dbReference>
<name>A0A1U7NY89_9DEIO</name>
<dbReference type="Gene3D" id="3.90.25.10">
    <property type="entry name" value="UDP-galactose 4-epimerase, domain 1"/>
    <property type="match status" value="1"/>
</dbReference>
<evidence type="ECO:0000313" key="3">
    <source>
        <dbReference type="Proteomes" id="UP000186607"/>
    </source>
</evidence>
<keyword evidence="3" id="KW-1185">Reference proteome</keyword>
<feature type="domain" description="NAD(P)-binding" evidence="1">
    <location>
        <begin position="22"/>
        <end position="325"/>
    </location>
</feature>
<evidence type="ECO:0000259" key="1">
    <source>
        <dbReference type="Pfam" id="PF16363"/>
    </source>
</evidence>
<dbReference type="NCBIfam" id="TIGR04180">
    <property type="entry name" value="EDH_00030"/>
    <property type="match status" value="1"/>
</dbReference>
<dbReference type="AlphaFoldDB" id="A0A1U7NY89"/>
<reference evidence="2 3" key="1">
    <citation type="submission" date="2017-01" db="EMBL/GenBank/DDBJ databases">
        <title>Genome Analysis of Deinococcus marmoris KOPRI26562.</title>
        <authorList>
            <person name="Kim J.H."/>
            <person name="Oh H.-M."/>
        </authorList>
    </citation>
    <scope>NUCLEOTIDE SEQUENCE [LARGE SCALE GENOMIC DNA]</scope>
    <source>
        <strain evidence="2 3">KOPRI26562</strain>
    </source>
</reference>
<dbReference type="SUPFAM" id="SSF51735">
    <property type="entry name" value="NAD(P)-binding Rossmann-fold domains"/>
    <property type="match status" value="1"/>
</dbReference>